<dbReference type="EMBL" id="ML996126">
    <property type="protein sequence ID" value="KAF2736374.1"/>
    <property type="molecule type" value="Genomic_DNA"/>
</dbReference>
<proteinExistence type="predicted"/>
<gene>
    <name evidence="1" type="ORF">EJ04DRAFT_171561</name>
</gene>
<dbReference type="Proteomes" id="UP000799444">
    <property type="component" value="Unassembled WGS sequence"/>
</dbReference>
<accession>A0A9P4R0J7</accession>
<dbReference type="AlphaFoldDB" id="A0A9P4R0J7"/>
<organism evidence="1 2">
    <name type="scientific">Polyplosphaeria fusca</name>
    <dbReference type="NCBI Taxonomy" id="682080"/>
    <lineage>
        <taxon>Eukaryota</taxon>
        <taxon>Fungi</taxon>
        <taxon>Dikarya</taxon>
        <taxon>Ascomycota</taxon>
        <taxon>Pezizomycotina</taxon>
        <taxon>Dothideomycetes</taxon>
        <taxon>Pleosporomycetidae</taxon>
        <taxon>Pleosporales</taxon>
        <taxon>Tetraplosphaeriaceae</taxon>
        <taxon>Polyplosphaeria</taxon>
    </lineage>
</organism>
<name>A0A9P4R0J7_9PLEO</name>
<evidence type="ECO:0000313" key="1">
    <source>
        <dbReference type="EMBL" id="KAF2736374.1"/>
    </source>
</evidence>
<protein>
    <submittedName>
        <fullName evidence="1">Uncharacterized protein</fullName>
    </submittedName>
</protein>
<keyword evidence="2" id="KW-1185">Reference proteome</keyword>
<reference evidence="1" key="1">
    <citation type="journal article" date="2020" name="Stud. Mycol.">
        <title>101 Dothideomycetes genomes: a test case for predicting lifestyles and emergence of pathogens.</title>
        <authorList>
            <person name="Haridas S."/>
            <person name="Albert R."/>
            <person name="Binder M."/>
            <person name="Bloem J."/>
            <person name="Labutti K."/>
            <person name="Salamov A."/>
            <person name="Andreopoulos B."/>
            <person name="Baker S."/>
            <person name="Barry K."/>
            <person name="Bills G."/>
            <person name="Bluhm B."/>
            <person name="Cannon C."/>
            <person name="Castanera R."/>
            <person name="Culley D."/>
            <person name="Daum C."/>
            <person name="Ezra D."/>
            <person name="Gonzalez J."/>
            <person name="Henrissat B."/>
            <person name="Kuo A."/>
            <person name="Liang C."/>
            <person name="Lipzen A."/>
            <person name="Lutzoni F."/>
            <person name="Magnuson J."/>
            <person name="Mondo S."/>
            <person name="Nolan M."/>
            <person name="Ohm R."/>
            <person name="Pangilinan J."/>
            <person name="Park H.-J."/>
            <person name="Ramirez L."/>
            <person name="Alfaro M."/>
            <person name="Sun H."/>
            <person name="Tritt A."/>
            <person name="Yoshinaga Y."/>
            <person name="Zwiers L.-H."/>
            <person name="Turgeon B."/>
            <person name="Goodwin S."/>
            <person name="Spatafora J."/>
            <person name="Crous P."/>
            <person name="Grigoriev I."/>
        </authorList>
    </citation>
    <scope>NUCLEOTIDE SEQUENCE</scope>
    <source>
        <strain evidence="1">CBS 125425</strain>
    </source>
</reference>
<evidence type="ECO:0000313" key="2">
    <source>
        <dbReference type="Proteomes" id="UP000799444"/>
    </source>
</evidence>
<comment type="caution">
    <text evidence="1">The sequence shown here is derived from an EMBL/GenBank/DDBJ whole genome shotgun (WGS) entry which is preliminary data.</text>
</comment>
<sequence>MRCALQALPPMPDVDAPWPVAASSGEGAAARPFAAATPTPELRARAVVCVVVCVVCVQSICIQQMAASLSHALPCPSALPSTHQGRNRGQHAAWAIIKLPQQCTRPLLSMHSCTAQRLSQPSSRCVRRVVTTTPATGYSQTRGQGFAVARGTRILVRQVIARLHAAVRAVPK</sequence>